<feature type="domain" description="Disease resistance R13L4/SHOC-2-like LRR" evidence="5">
    <location>
        <begin position="241"/>
        <end position="352"/>
    </location>
</feature>
<dbReference type="InterPro" id="IPR032675">
    <property type="entry name" value="LRR_dom_sf"/>
</dbReference>
<name>A0A3P1XTE1_TANFO</name>
<dbReference type="OrthoDB" id="8440781at2"/>
<evidence type="ECO:0000313" key="7">
    <source>
        <dbReference type="Proteomes" id="UP000278609"/>
    </source>
</evidence>
<feature type="chain" id="PRO_5018330226" description="Disease resistance R13L4/SHOC-2-like LRR domain-containing protein" evidence="4">
    <location>
        <begin position="19"/>
        <end position="399"/>
    </location>
</feature>
<dbReference type="Pfam" id="PF23598">
    <property type="entry name" value="LRR_14"/>
    <property type="match status" value="1"/>
</dbReference>
<dbReference type="InterPro" id="IPR051848">
    <property type="entry name" value="PGIP"/>
</dbReference>
<gene>
    <name evidence="6" type="ORF">EII40_05075</name>
</gene>
<keyword evidence="3" id="KW-0677">Repeat</keyword>
<keyword evidence="4" id="KW-0732">Signal</keyword>
<reference evidence="6 7" key="1">
    <citation type="submission" date="2018-11" db="EMBL/GenBank/DDBJ databases">
        <title>Genomes From Bacteria Associated with the Canine Oral Cavity: a Test Case for Automated Genome-Based Taxonomic Assignment.</title>
        <authorList>
            <person name="Coil D.A."/>
            <person name="Jospin G."/>
            <person name="Darling A.E."/>
            <person name="Wallis C."/>
            <person name="Davis I.J."/>
            <person name="Harris S."/>
            <person name="Eisen J.A."/>
            <person name="Holcombe L.J."/>
            <person name="O'Flynn C."/>
        </authorList>
    </citation>
    <scope>NUCLEOTIDE SEQUENCE [LARGE SCALE GENOMIC DNA]</scope>
    <source>
        <strain evidence="6 7">OH2617_COT-023</strain>
    </source>
</reference>
<evidence type="ECO:0000256" key="4">
    <source>
        <dbReference type="SAM" id="SignalP"/>
    </source>
</evidence>
<dbReference type="GO" id="GO:0030313">
    <property type="term" value="C:cell envelope"/>
    <property type="evidence" value="ECO:0007669"/>
    <property type="project" value="UniProtKB-SubCell"/>
</dbReference>
<accession>A0A3P1XTE1</accession>
<dbReference type="InterPro" id="IPR055414">
    <property type="entry name" value="LRR_R13L4/SHOC2-like"/>
</dbReference>
<dbReference type="RefSeq" id="WP_124751196.1">
    <property type="nucleotide sequence ID" value="NZ_RQYS01000018.1"/>
</dbReference>
<dbReference type="FunFam" id="3.80.10.10:FF:000041">
    <property type="entry name" value="LRR receptor-like serine/threonine-protein kinase ERECTA"/>
    <property type="match status" value="1"/>
</dbReference>
<evidence type="ECO:0000313" key="6">
    <source>
        <dbReference type="EMBL" id="RRD62039.1"/>
    </source>
</evidence>
<dbReference type="PROSITE" id="PS51257">
    <property type="entry name" value="PROKAR_LIPOPROTEIN"/>
    <property type="match status" value="1"/>
</dbReference>
<evidence type="ECO:0000256" key="3">
    <source>
        <dbReference type="ARBA" id="ARBA00022737"/>
    </source>
</evidence>
<comment type="subcellular location">
    <subcellularLocation>
        <location evidence="1">Cell envelope</location>
    </subcellularLocation>
</comment>
<feature type="signal peptide" evidence="4">
    <location>
        <begin position="1"/>
        <end position="18"/>
    </location>
</feature>
<keyword evidence="2" id="KW-0433">Leucine-rich repeat</keyword>
<sequence length="399" mass="43793">MKKIAFLTVSLLFAIAFGSCNGEKKNLTDKEILILIFKSANGENWNDNLRKNWCSEQPLNEWANVKTDEQGRVTELYLIGDSIKGSLPAAIGGLTELKKLTVVLKNYKMETPDCIPAEIGELTNLEELTLVVNSKGSVNTPSLAKLTKLNQLDISGFDDYPDLTGLTALTNLEMNGIKGALPPSLYTLTELNRLFIRTDNYDGQLSPDIANLKKLTFLLIDHTAGFIGKVNIPDAELPASLWTMTELKRIFLRGISTKGTLPKEMGNMKNLTNMSLIDLGLTGEIPAEVFSLPNLKELSIYDCKLSGTIPAAVGNCTTLETLWLHDNELTGSIPREIGKLVNLKSLKLDNNQLTGAIPAELGQCKKLGEGVFVDFSKNKLSTDIPASVKALPKFEKFKF</sequence>
<dbReference type="PANTHER" id="PTHR48059">
    <property type="entry name" value="POLYGALACTURONASE INHIBITOR 1"/>
    <property type="match status" value="1"/>
</dbReference>
<dbReference type="Proteomes" id="UP000278609">
    <property type="component" value="Unassembled WGS sequence"/>
</dbReference>
<dbReference type="Gene3D" id="3.80.10.10">
    <property type="entry name" value="Ribonuclease Inhibitor"/>
    <property type="match status" value="2"/>
</dbReference>
<comment type="caution">
    <text evidence="6">The sequence shown here is derived from an EMBL/GenBank/DDBJ whole genome shotgun (WGS) entry which is preliminary data.</text>
</comment>
<evidence type="ECO:0000259" key="5">
    <source>
        <dbReference type="Pfam" id="PF23598"/>
    </source>
</evidence>
<organism evidence="6 7">
    <name type="scientific">Tannerella forsythia</name>
    <name type="common">Bacteroides forsythus</name>
    <dbReference type="NCBI Taxonomy" id="28112"/>
    <lineage>
        <taxon>Bacteria</taxon>
        <taxon>Pseudomonadati</taxon>
        <taxon>Bacteroidota</taxon>
        <taxon>Bacteroidia</taxon>
        <taxon>Bacteroidales</taxon>
        <taxon>Tannerellaceae</taxon>
        <taxon>Tannerella</taxon>
    </lineage>
</organism>
<proteinExistence type="predicted"/>
<dbReference type="EMBL" id="RQYS01000018">
    <property type="protein sequence ID" value="RRD62039.1"/>
    <property type="molecule type" value="Genomic_DNA"/>
</dbReference>
<dbReference type="PANTHER" id="PTHR48059:SF30">
    <property type="entry name" value="OS06G0587000 PROTEIN"/>
    <property type="match status" value="1"/>
</dbReference>
<evidence type="ECO:0000256" key="2">
    <source>
        <dbReference type="ARBA" id="ARBA00022614"/>
    </source>
</evidence>
<protein>
    <recommendedName>
        <fullName evidence="5">Disease resistance R13L4/SHOC-2-like LRR domain-containing protein</fullName>
    </recommendedName>
</protein>
<evidence type="ECO:0000256" key="1">
    <source>
        <dbReference type="ARBA" id="ARBA00004196"/>
    </source>
</evidence>
<dbReference type="AlphaFoldDB" id="A0A3P1XTE1"/>
<dbReference type="SUPFAM" id="SSF52047">
    <property type="entry name" value="RNI-like"/>
    <property type="match status" value="1"/>
</dbReference>